<organism evidence="2 3">
    <name type="scientific">Zalerion maritima</name>
    <dbReference type="NCBI Taxonomy" id="339359"/>
    <lineage>
        <taxon>Eukaryota</taxon>
        <taxon>Fungi</taxon>
        <taxon>Dikarya</taxon>
        <taxon>Ascomycota</taxon>
        <taxon>Pezizomycotina</taxon>
        <taxon>Sordariomycetes</taxon>
        <taxon>Lulworthiomycetidae</taxon>
        <taxon>Lulworthiales</taxon>
        <taxon>Lulworthiaceae</taxon>
        <taxon>Zalerion</taxon>
    </lineage>
</organism>
<proteinExistence type="predicted"/>
<dbReference type="AlphaFoldDB" id="A0AAD5RLT0"/>
<dbReference type="PANTHER" id="PTHR35910">
    <property type="entry name" value="2EXR DOMAIN-CONTAINING PROTEIN"/>
    <property type="match status" value="1"/>
</dbReference>
<feature type="domain" description="2EXR" evidence="1">
    <location>
        <begin position="9"/>
        <end position="90"/>
    </location>
</feature>
<accession>A0AAD5RLT0</accession>
<dbReference type="InterPro" id="IPR045518">
    <property type="entry name" value="2EXR"/>
</dbReference>
<sequence>MDTSRLDRFTLFFNLPAEIRLQIWQEACHERVVEVLYRPEEDKVIATTDQPAVLQVNRESRYEALKIYRKAFTTATRDAQIYFCPWRDTLYMPRHRDMGYDDAARDFRNYVLDTDDISSLAIDHVRPDIIRPWEPYNKFWLIQSFPNLREVVLVVGADPETRRNDTHAEIQFIDPVEHPDSVLRLLDDVKESFIHDAEFEDFGRQERELINCPLIAKAKITRDNTHMITCL</sequence>
<evidence type="ECO:0000259" key="1">
    <source>
        <dbReference type="Pfam" id="PF20150"/>
    </source>
</evidence>
<reference evidence="2" key="1">
    <citation type="submission" date="2022-07" db="EMBL/GenBank/DDBJ databases">
        <title>Draft genome sequence of Zalerion maritima ATCC 34329, a (micro)plastics degrading marine fungus.</title>
        <authorList>
            <person name="Paco A."/>
            <person name="Goncalves M.F.M."/>
            <person name="Rocha-Santos T.A.P."/>
            <person name="Alves A."/>
        </authorList>
    </citation>
    <scope>NUCLEOTIDE SEQUENCE</scope>
    <source>
        <strain evidence="2">ATCC 34329</strain>
    </source>
</reference>
<evidence type="ECO:0000313" key="3">
    <source>
        <dbReference type="Proteomes" id="UP001201980"/>
    </source>
</evidence>
<dbReference type="Pfam" id="PF20150">
    <property type="entry name" value="2EXR"/>
    <property type="match status" value="1"/>
</dbReference>
<evidence type="ECO:0000313" key="2">
    <source>
        <dbReference type="EMBL" id="KAJ2897170.1"/>
    </source>
</evidence>
<protein>
    <recommendedName>
        <fullName evidence="1">2EXR domain-containing protein</fullName>
    </recommendedName>
</protein>
<dbReference type="PANTHER" id="PTHR35910:SF6">
    <property type="entry name" value="2EXR DOMAIN-CONTAINING PROTEIN"/>
    <property type="match status" value="1"/>
</dbReference>
<dbReference type="Proteomes" id="UP001201980">
    <property type="component" value="Unassembled WGS sequence"/>
</dbReference>
<gene>
    <name evidence="2" type="ORF">MKZ38_004937</name>
</gene>
<name>A0AAD5RLT0_9PEZI</name>
<comment type="caution">
    <text evidence="2">The sequence shown here is derived from an EMBL/GenBank/DDBJ whole genome shotgun (WGS) entry which is preliminary data.</text>
</comment>
<dbReference type="EMBL" id="JAKWBI020000290">
    <property type="protein sequence ID" value="KAJ2897170.1"/>
    <property type="molecule type" value="Genomic_DNA"/>
</dbReference>
<keyword evidence="3" id="KW-1185">Reference proteome</keyword>